<evidence type="ECO:0000256" key="1">
    <source>
        <dbReference type="SAM" id="SignalP"/>
    </source>
</evidence>
<comment type="caution">
    <text evidence="2">The sequence shown here is derived from an EMBL/GenBank/DDBJ whole genome shotgun (WGS) entry which is preliminary data.</text>
</comment>
<dbReference type="RefSeq" id="WP_111063899.1">
    <property type="nucleotide sequence ID" value="NZ_JBHUCU010000005.1"/>
</dbReference>
<keyword evidence="3" id="KW-1185">Reference proteome</keyword>
<dbReference type="EMBL" id="QKSB01000008">
    <property type="protein sequence ID" value="PZE16457.1"/>
    <property type="molecule type" value="Genomic_DNA"/>
</dbReference>
<evidence type="ECO:0000313" key="2">
    <source>
        <dbReference type="EMBL" id="PZE16457.1"/>
    </source>
</evidence>
<evidence type="ECO:0000313" key="3">
    <source>
        <dbReference type="Proteomes" id="UP000249248"/>
    </source>
</evidence>
<sequence>MKKIVLILLLPILFHVSCNSFDPASPELLAEAIVNSIKENDEDKFVTYYASYADRLENLKDHAYSSDVENKLMAGLNNYKNKYAKNPHDNFKSIMFKVKENKVDLSKLEIKDITVRSSKTFGYEKWAVRITFQKHDFELSITESSAYRRGVLCTQNVYLF</sequence>
<proteinExistence type="predicted"/>
<gene>
    <name evidence="2" type="ORF">DNU06_12985</name>
</gene>
<protein>
    <submittedName>
        <fullName evidence="2">Uncharacterized protein</fullName>
    </submittedName>
</protein>
<accession>A0A2W1MX90</accession>
<organism evidence="2 3">
    <name type="scientific">Putridiphycobacter roseus</name>
    <dbReference type="NCBI Taxonomy" id="2219161"/>
    <lineage>
        <taxon>Bacteria</taxon>
        <taxon>Pseudomonadati</taxon>
        <taxon>Bacteroidota</taxon>
        <taxon>Flavobacteriia</taxon>
        <taxon>Flavobacteriales</taxon>
        <taxon>Crocinitomicaceae</taxon>
        <taxon>Putridiphycobacter</taxon>
    </lineage>
</organism>
<reference evidence="2 3" key="1">
    <citation type="submission" date="2018-06" db="EMBL/GenBank/DDBJ databases">
        <title>The draft genome sequence of Crocinitomix sp. SM1701.</title>
        <authorList>
            <person name="Zhang X."/>
        </authorList>
    </citation>
    <scope>NUCLEOTIDE SEQUENCE [LARGE SCALE GENOMIC DNA]</scope>
    <source>
        <strain evidence="2 3">SM1701</strain>
    </source>
</reference>
<feature type="chain" id="PRO_5016040148" evidence="1">
    <location>
        <begin position="21"/>
        <end position="160"/>
    </location>
</feature>
<dbReference type="AlphaFoldDB" id="A0A2W1MX90"/>
<name>A0A2W1MX90_9FLAO</name>
<keyword evidence="1" id="KW-0732">Signal</keyword>
<dbReference type="Proteomes" id="UP000249248">
    <property type="component" value="Unassembled WGS sequence"/>
</dbReference>
<feature type="signal peptide" evidence="1">
    <location>
        <begin position="1"/>
        <end position="20"/>
    </location>
</feature>